<dbReference type="InterPro" id="IPR037171">
    <property type="entry name" value="NagB/RpiA_transferase-like"/>
</dbReference>
<dbReference type="PANTHER" id="PTHR34294:SF1">
    <property type="entry name" value="TRANSCRIPTIONAL REGULATOR LSRR"/>
    <property type="match status" value="1"/>
</dbReference>
<dbReference type="RefSeq" id="WP_339574606.1">
    <property type="nucleotide sequence ID" value="NZ_JBBIAA010000006.1"/>
</dbReference>
<dbReference type="PANTHER" id="PTHR34294">
    <property type="entry name" value="TRANSCRIPTIONAL REGULATOR-RELATED"/>
    <property type="match status" value="1"/>
</dbReference>
<comment type="caution">
    <text evidence="7">The sequence shown here is derived from an EMBL/GenBank/DDBJ whole genome shotgun (WGS) entry which is preliminary data.</text>
</comment>
<evidence type="ECO:0000313" key="7">
    <source>
        <dbReference type="EMBL" id="MEJ5945226.1"/>
    </source>
</evidence>
<name>A0ABU8RJP9_9ACTN</name>
<organism evidence="7 8">
    <name type="scientific">Pseudokineococcus basanitobsidens</name>
    <dbReference type="NCBI Taxonomy" id="1926649"/>
    <lineage>
        <taxon>Bacteria</taxon>
        <taxon>Bacillati</taxon>
        <taxon>Actinomycetota</taxon>
        <taxon>Actinomycetes</taxon>
        <taxon>Kineosporiales</taxon>
        <taxon>Kineosporiaceae</taxon>
        <taxon>Pseudokineococcus</taxon>
    </lineage>
</organism>
<keyword evidence="3" id="KW-0238">DNA-binding</keyword>
<dbReference type="Proteomes" id="UP001387100">
    <property type="component" value="Unassembled WGS sequence"/>
</dbReference>
<evidence type="ECO:0000256" key="5">
    <source>
        <dbReference type="SAM" id="MobiDB-lite"/>
    </source>
</evidence>
<evidence type="ECO:0000259" key="6">
    <source>
        <dbReference type="Pfam" id="PF04198"/>
    </source>
</evidence>
<proteinExistence type="inferred from homology"/>
<feature type="region of interest" description="Disordered" evidence="5">
    <location>
        <begin position="349"/>
        <end position="371"/>
    </location>
</feature>
<feature type="region of interest" description="Disordered" evidence="5">
    <location>
        <begin position="1"/>
        <end position="40"/>
    </location>
</feature>
<dbReference type="InterPro" id="IPR007324">
    <property type="entry name" value="Sugar-bd_dom_put"/>
</dbReference>
<comment type="similarity">
    <text evidence="1">Belongs to the SorC transcriptional regulatory family.</text>
</comment>
<dbReference type="Gene3D" id="3.40.50.1360">
    <property type="match status" value="1"/>
</dbReference>
<evidence type="ECO:0000313" key="8">
    <source>
        <dbReference type="Proteomes" id="UP001387100"/>
    </source>
</evidence>
<dbReference type="Gene3D" id="1.10.10.10">
    <property type="entry name" value="Winged helix-like DNA-binding domain superfamily/Winged helix DNA-binding domain"/>
    <property type="match status" value="1"/>
</dbReference>
<dbReference type="InterPro" id="IPR051054">
    <property type="entry name" value="SorC_transcr_regulators"/>
</dbReference>
<keyword evidence="8" id="KW-1185">Reference proteome</keyword>
<keyword evidence="2" id="KW-0805">Transcription regulation</keyword>
<evidence type="ECO:0000256" key="1">
    <source>
        <dbReference type="ARBA" id="ARBA00010466"/>
    </source>
</evidence>
<feature type="domain" description="Sugar-binding" evidence="6">
    <location>
        <begin position="103"/>
        <end position="344"/>
    </location>
</feature>
<protein>
    <submittedName>
        <fullName evidence="7">Sugar-binding domain-containing protein</fullName>
    </submittedName>
</protein>
<reference evidence="7 8" key="1">
    <citation type="journal article" date="2017" name="Int. J. Syst. Evol. Microbiol.">
        <title>Pseudokineococcus basanitobsidens sp. nov., isolated from volcanic rock.</title>
        <authorList>
            <person name="Lee D.W."/>
            <person name="Park M.Y."/>
            <person name="Kim J.J."/>
            <person name="Kim B.S."/>
        </authorList>
    </citation>
    <scope>NUCLEOTIDE SEQUENCE [LARGE SCALE GENOMIC DNA]</scope>
    <source>
        <strain evidence="7 8">DSM 103726</strain>
    </source>
</reference>
<evidence type="ECO:0000256" key="3">
    <source>
        <dbReference type="ARBA" id="ARBA00023125"/>
    </source>
</evidence>
<dbReference type="Pfam" id="PF04198">
    <property type="entry name" value="Sugar-bind"/>
    <property type="match status" value="1"/>
</dbReference>
<evidence type="ECO:0000256" key="4">
    <source>
        <dbReference type="ARBA" id="ARBA00023163"/>
    </source>
</evidence>
<keyword evidence="4" id="KW-0804">Transcription</keyword>
<dbReference type="SUPFAM" id="SSF100950">
    <property type="entry name" value="NagB/RpiA/CoA transferase-like"/>
    <property type="match status" value="1"/>
</dbReference>
<sequence length="371" mass="38067">MRTAVTLDDDVSTSVRPDAPPRAGTSTTPAARGHEHPPGPTGLVLLGEVARRFHVLGHSKVQIAAAMGVSRFKVARLLEEAAERGVVRVTVVVPGGADPARSVELAAALGLERAVVVEVPAGDDVAVRRHVGGAVAALLEELLVEGEVLGLTWSRTLAHAATVLERLPPCTVVQLAGALHDGRAGTVEIVRQVAAVAGGRSLPVYAPLVTADVETATALRRDPGVAGALGRVRDLTTAVVAIGGWREDASTIWPAVTPEERAAGLRDGAVAEISGRLLDAAGRRVPSTFDGRVVALDLEHLAGVPEVVAVAYGARRAAAVLAAVRTGWLTTLVADAELADALLALPPDQLPGSLGNEDGDEDGVEAPRAPA</sequence>
<evidence type="ECO:0000256" key="2">
    <source>
        <dbReference type="ARBA" id="ARBA00023015"/>
    </source>
</evidence>
<dbReference type="InterPro" id="IPR036388">
    <property type="entry name" value="WH-like_DNA-bd_sf"/>
</dbReference>
<dbReference type="EMBL" id="JBBIAA010000006">
    <property type="protein sequence ID" value="MEJ5945226.1"/>
    <property type="molecule type" value="Genomic_DNA"/>
</dbReference>
<gene>
    <name evidence="7" type="ORF">WDZ17_07935</name>
</gene>
<accession>A0ABU8RJP9</accession>